<sequence length="175" mass="19804">MSDYYDLDAILADGEKIPCRFNMSVPGLGYLEGNPGKPVEKDTKVELPLWLAEVLAVCELSEASQTSFIDLANPDFISQKVLNAIKANPLTVDLHSILTNYYKLSEKWAAMFNDAELAQVISTMLKERAFEINNYACNANKSTNNNFLYSLDEFEKALYKKTATSNKQMRQWIKN</sequence>
<evidence type="ECO:0000256" key="7">
    <source>
        <dbReference type="RuleBase" id="RU367161"/>
    </source>
</evidence>
<dbReference type="Proteomes" id="UP001497600">
    <property type="component" value="Chromosome C"/>
</dbReference>
<evidence type="ECO:0000256" key="3">
    <source>
        <dbReference type="ARBA" id="ARBA00011352"/>
    </source>
</evidence>
<keyword evidence="6 7" id="KW-0539">Nucleus</keyword>
<dbReference type="InterPro" id="IPR021151">
    <property type="entry name" value="GINS_A"/>
</dbReference>
<name>A0ABP0EC78_9ASCO</name>
<evidence type="ECO:0000256" key="5">
    <source>
        <dbReference type="ARBA" id="ARBA00022705"/>
    </source>
</evidence>
<comment type="similarity">
    <text evidence="2 7">Belongs to the GINS3/PSF3 family.</text>
</comment>
<dbReference type="SUPFAM" id="SSF158573">
    <property type="entry name" value="GINS helical bundle-like"/>
    <property type="match status" value="1"/>
</dbReference>
<dbReference type="PANTHER" id="PTHR22768:SF0">
    <property type="entry name" value="DNA REPLICATION COMPLEX GINS PROTEIN PSF3"/>
    <property type="match status" value="1"/>
</dbReference>
<dbReference type="Pfam" id="PF05916">
    <property type="entry name" value="Sld5"/>
    <property type="match status" value="1"/>
</dbReference>
<evidence type="ECO:0000256" key="6">
    <source>
        <dbReference type="ARBA" id="ARBA00023242"/>
    </source>
</evidence>
<dbReference type="InterPro" id="IPR055221">
    <property type="entry name" value="PSF3_N"/>
</dbReference>
<dbReference type="InterPro" id="IPR010492">
    <property type="entry name" value="GINS_Psf3"/>
</dbReference>
<dbReference type="Pfam" id="PF22466">
    <property type="entry name" value="PSF3_N"/>
    <property type="match status" value="1"/>
</dbReference>
<feature type="domain" description="GINS subunit" evidence="8">
    <location>
        <begin position="77"/>
        <end position="173"/>
    </location>
</feature>
<evidence type="ECO:0000256" key="4">
    <source>
        <dbReference type="ARBA" id="ARBA00015140"/>
    </source>
</evidence>
<dbReference type="PANTHER" id="PTHR22768">
    <property type="entry name" value="DNA REPLICATION COMPLEX GINS PROTEIN PSF3"/>
    <property type="match status" value="1"/>
</dbReference>
<dbReference type="SUPFAM" id="SSF160059">
    <property type="entry name" value="PriA/YqbF domain"/>
    <property type="match status" value="1"/>
</dbReference>
<evidence type="ECO:0000259" key="9">
    <source>
        <dbReference type="Pfam" id="PF22466"/>
    </source>
</evidence>
<gene>
    <name evidence="10" type="primary">PSF3</name>
    <name evidence="10" type="ORF">CAAN4_C09274</name>
</gene>
<dbReference type="CDD" id="cd21693">
    <property type="entry name" value="GINS_B_Psf3"/>
    <property type="match status" value="1"/>
</dbReference>
<dbReference type="Gene3D" id="1.20.58.2050">
    <property type="match status" value="1"/>
</dbReference>
<organism evidence="10 11">
    <name type="scientific">[Candida] anglica</name>
    <dbReference type="NCBI Taxonomy" id="148631"/>
    <lineage>
        <taxon>Eukaryota</taxon>
        <taxon>Fungi</taxon>
        <taxon>Dikarya</taxon>
        <taxon>Ascomycota</taxon>
        <taxon>Saccharomycotina</taxon>
        <taxon>Pichiomycetes</taxon>
        <taxon>Debaryomycetaceae</taxon>
        <taxon>Kurtzmaniella</taxon>
    </lineage>
</organism>
<evidence type="ECO:0000256" key="2">
    <source>
        <dbReference type="ARBA" id="ARBA00006343"/>
    </source>
</evidence>
<keyword evidence="11" id="KW-1185">Reference proteome</keyword>
<evidence type="ECO:0000313" key="10">
    <source>
        <dbReference type="EMBL" id="CAK7900846.1"/>
    </source>
</evidence>
<reference evidence="10 11" key="1">
    <citation type="submission" date="2024-01" db="EMBL/GenBank/DDBJ databases">
        <authorList>
            <consortium name="Genoscope - CEA"/>
            <person name="William W."/>
        </authorList>
    </citation>
    <scope>NUCLEOTIDE SEQUENCE [LARGE SCALE GENOMIC DNA]</scope>
    <source>
        <strain evidence="10 11">29B2s-10</strain>
    </source>
</reference>
<proteinExistence type="inferred from homology"/>
<comment type="subunit">
    <text evidence="3">Component of the GINS complex which is a heterotetramer of SLD5, PSF1, PSF2 and PSF3.</text>
</comment>
<dbReference type="InterPro" id="IPR038437">
    <property type="entry name" value="GINS_Psf3_sf"/>
</dbReference>
<dbReference type="EMBL" id="OZ004255">
    <property type="protein sequence ID" value="CAK7900846.1"/>
    <property type="molecule type" value="Genomic_DNA"/>
</dbReference>
<evidence type="ECO:0000259" key="8">
    <source>
        <dbReference type="Pfam" id="PF05916"/>
    </source>
</evidence>
<evidence type="ECO:0000256" key="1">
    <source>
        <dbReference type="ARBA" id="ARBA00004123"/>
    </source>
</evidence>
<comment type="subcellular location">
    <subcellularLocation>
        <location evidence="1 7">Nucleus</location>
    </subcellularLocation>
</comment>
<comment type="function">
    <text evidence="7">The GINS complex plays an essential role in the initiation of DNA replication.</text>
</comment>
<dbReference type="InterPro" id="IPR036224">
    <property type="entry name" value="GINS_bundle-like_dom_sf"/>
</dbReference>
<feature type="domain" description="DNA replication complex GINS protein PSF3 N-terminal" evidence="9">
    <location>
        <begin position="5"/>
        <end position="57"/>
    </location>
</feature>
<accession>A0ABP0EC78</accession>
<evidence type="ECO:0000313" key="11">
    <source>
        <dbReference type="Proteomes" id="UP001497600"/>
    </source>
</evidence>
<keyword evidence="5 7" id="KW-0235">DNA replication</keyword>
<protein>
    <recommendedName>
        <fullName evidence="4 7">DNA replication complex GINS protein PSF3</fullName>
    </recommendedName>
</protein>
<dbReference type="CDD" id="cd11713">
    <property type="entry name" value="GINS_A_psf3"/>
    <property type="match status" value="1"/>
</dbReference>